<sequence length="287" mass="32659">MVSKKRGLGKGLAALIPNEPIADLLDDEMDLNNIQNIKLSSIIPNEEQPRKDFDKGLLEELTDSIKQYGVIQPIVVRKKGNSYEIVAGERRWRAAKAANFKEIPCIVKNVDDRQAMKLALIENLQRDDLNPIEEAYAFKGLIEEHNLTQEEVASAIGKSRSYIANSIRLLNLDEEIIDYIANGKITSGHGRALLTIKDKEERIKTAQSIINNKINVRETEKMAKNNKEKNQKRKETKKDPFVKEIEEQLMRALGTKVSLNPKKEGGTIQIEFYGHEDLERILELMIK</sequence>
<dbReference type="GO" id="GO:0009295">
    <property type="term" value="C:nucleoid"/>
    <property type="evidence" value="ECO:0007669"/>
    <property type="project" value="UniProtKB-SubCell"/>
</dbReference>
<keyword evidence="3" id="KW-0159">Chromosome partition</keyword>
<dbReference type="Pfam" id="PF23552">
    <property type="entry name" value="ParB_C"/>
    <property type="match status" value="1"/>
</dbReference>
<dbReference type="Gene3D" id="3.90.1530.30">
    <property type="match status" value="1"/>
</dbReference>
<dbReference type="SUPFAM" id="SSF110849">
    <property type="entry name" value="ParB/Sulfiredoxin"/>
    <property type="match status" value="1"/>
</dbReference>
<dbReference type="EMBL" id="LT669839">
    <property type="protein sequence ID" value="SHD78052.1"/>
    <property type="molecule type" value="Genomic_DNA"/>
</dbReference>
<dbReference type="FunFam" id="1.10.10.2830:FF:000001">
    <property type="entry name" value="Chromosome partitioning protein ParB"/>
    <property type="match status" value="1"/>
</dbReference>
<dbReference type="Pfam" id="PF17762">
    <property type="entry name" value="HTH_ParB"/>
    <property type="match status" value="1"/>
</dbReference>
<evidence type="ECO:0000313" key="7">
    <source>
        <dbReference type="Proteomes" id="UP000245423"/>
    </source>
</evidence>
<dbReference type="CDD" id="cd16393">
    <property type="entry name" value="SPO0J_N"/>
    <property type="match status" value="1"/>
</dbReference>
<comment type="subcellular location">
    <subcellularLocation>
        <location evidence="1">Cytoplasm</location>
        <location evidence="1">Nucleoid</location>
    </subcellularLocation>
</comment>
<dbReference type="AlphaFoldDB" id="M1ZLC1"/>
<accession>M1ZLC1</accession>
<gene>
    <name evidence="6" type="primary">parB</name>
    <name evidence="6" type="ORF">CUESP1_2714</name>
</gene>
<reference evidence="6 7" key="1">
    <citation type="submission" date="2016-11" db="EMBL/GenBank/DDBJ databases">
        <authorList>
            <person name="Manzoor S."/>
        </authorList>
    </citation>
    <scope>NUCLEOTIDE SEQUENCE [LARGE SCALE GENOMIC DNA]</scope>
    <source>
        <strain evidence="6">Clostridium ultunense strain Esp</strain>
    </source>
</reference>
<dbReference type="NCBIfam" id="TIGR00180">
    <property type="entry name" value="parB_part"/>
    <property type="match status" value="1"/>
</dbReference>
<keyword evidence="7" id="KW-1185">Reference proteome</keyword>
<dbReference type="SMART" id="SM00470">
    <property type="entry name" value="ParB"/>
    <property type="match status" value="1"/>
</dbReference>
<dbReference type="PANTHER" id="PTHR33375">
    <property type="entry name" value="CHROMOSOME-PARTITIONING PROTEIN PARB-RELATED"/>
    <property type="match status" value="1"/>
</dbReference>
<keyword evidence="4 6" id="KW-0238">DNA-binding</keyword>
<evidence type="ECO:0000259" key="5">
    <source>
        <dbReference type="PROSITE" id="PS50943"/>
    </source>
</evidence>
<dbReference type="RefSeq" id="WP_005587173.1">
    <property type="nucleotide sequence ID" value="NZ_LT669839.1"/>
</dbReference>
<organism evidence="6 7">
    <name type="scientific">[Clostridium] ultunense Esp</name>
    <dbReference type="NCBI Taxonomy" id="1288971"/>
    <lineage>
        <taxon>Bacteria</taxon>
        <taxon>Bacillati</taxon>
        <taxon>Bacillota</taxon>
        <taxon>Tissierellia</taxon>
        <taxon>Tissierellales</taxon>
        <taxon>Tepidimicrobiaceae</taxon>
        <taxon>Schnuerera</taxon>
    </lineage>
</organism>
<dbReference type="Gene3D" id="1.10.10.2830">
    <property type="match status" value="1"/>
</dbReference>
<name>M1ZLC1_9FIRM</name>
<evidence type="ECO:0000256" key="3">
    <source>
        <dbReference type="ARBA" id="ARBA00022829"/>
    </source>
</evidence>
<dbReference type="InterPro" id="IPR004437">
    <property type="entry name" value="ParB/RepB/Spo0J"/>
</dbReference>
<dbReference type="InterPro" id="IPR050336">
    <property type="entry name" value="Chromosome_partition/occlusion"/>
</dbReference>
<feature type="domain" description="HTH cro/C1-type" evidence="5">
    <location>
        <begin position="138"/>
        <end position="165"/>
    </location>
</feature>
<dbReference type="GO" id="GO:0045881">
    <property type="term" value="P:positive regulation of sporulation resulting in formation of a cellular spore"/>
    <property type="evidence" value="ECO:0007669"/>
    <property type="project" value="TreeGrafter"/>
</dbReference>
<dbReference type="Pfam" id="PF02195">
    <property type="entry name" value="ParB_N"/>
    <property type="match status" value="1"/>
</dbReference>
<dbReference type="OrthoDB" id="9802051at2"/>
<dbReference type="PROSITE" id="PS50943">
    <property type="entry name" value="HTH_CROC1"/>
    <property type="match status" value="1"/>
</dbReference>
<dbReference type="InterPro" id="IPR041468">
    <property type="entry name" value="HTH_ParB/Spo0J"/>
</dbReference>
<dbReference type="HOGENOM" id="CLU_023853_0_0_9"/>
<evidence type="ECO:0000256" key="2">
    <source>
        <dbReference type="ARBA" id="ARBA00006295"/>
    </source>
</evidence>
<comment type="similarity">
    <text evidence="2">Belongs to the ParB family.</text>
</comment>
<evidence type="ECO:0000256" key="4">
    <source>
        <dbReference type="ARBA" id="ARBA00023125"/>
    </source>
</evidence>
<dbReference type="GO" id="GO:0005694">
    <property type="term" value="C:chromosome"/>
    <property type="evidence" value="ECO:0007669"/>
    <property type="project" value="TreeGrafter"/>
</dbReference>
<dbReference type="GO" id="GO:0007059">
    <property type="term" value="P:chromosome segregation"/>
    <property type="evidence" value="ECO:0007669"/>
    <property type="project" value="UniProtKB-KW"/>
</dbReference>
<protein>
    <submittedName>
        <fullName evidence="6">Site-specific DNA-binding protein</fullName>
    </submittedName>
</protein>
<dbReference type="Proteomes" id="UP000245423">
    <property type="component" value="Chromosome 1"/>
</dbReference>
<dbReference type="GO" id="GO:0003677">
    <property type="term" value="F:DNA binding"/>
    <property type="evidence" value="ECO:0007669"/>
    <property type="project" value="UniProtKB-KW"/>
</dbReference>
<dbReference type="FunFam" id="3.90.1530.30:FF:000001">
    <property type="entry name" value="Chromosome partitioning protein ParB"/>
    <property type="match status" value="1"/>
</dbReference>
<dbReference type="InterPro" id="IPR001387">
    <property type="entry name" value="Cro/C1-type_HTH"/>
</dbReference>
<evidence type="ECO:0000256" key="1">
    <source>
        <dbReference type="ARBA" id="ARBA00004453"/>
    </source>
</evidence>
<dbReference type="InterPro" id="IPR057240">
    <property type="entry name" value="ParB_dimer_C"/>
</dbReference>
<dbReference type="PANTHER" id="PTHR33375:SF1">
    <property type="entry name" value="CHROMOSOME-PARTITIONING PROTEIN PARB-RELATED"/>
    <property type="match status" value="1"/>
</dbReference>
<dbReference type="InterPro" id="IPR003115">
    <property type="entry name" value="ParB_N"/>
</dbReference>
<dbReference type="InterPro" id="IPR036086">
    <property type="entry name" value="ParB/Sulfiredoxin_sf"/>
</dbReference>
<evidence type="ECO:0000313" key="6">
    <source>
        <dbReference type="EMBL" id="SHD78052.1"/>
    </source>
</evidence>
<proteinExistence type="inferred from homology"/>